<accession>A0ABN6EZL5</accession>
<organism evidence="1 2">
    <name type="scientific">Desulfoluna limicola</name>
    <dbReference type="NCBI Taxonomy" id="2810562"/>
    <lineage>
        <taxon>Bacteria</taxon>
        <taxon>Pseudomonadati</taxon>
        <taxon>Thermodesulfobacteriota</taxon>
        <taxon>Desulfobacteria</taxon>
        <taxon>Desulfobacterales</taxon>
        <taxon>Desulfolunaceae</taxon>
        <taxon>Desulfoluna</taxon>
    </lineage>
</organism>
<evidence type="ECO:0000313" key="1">
    <source>
        <dbReference type="EMBL" id="BCS95051.1"/>
    </source>
</evidence>
<dbReference type="Proteomes" id="UP001320148">
    <property type="component" value="Chromosome"/>
</dbReference>
<evidence type="ECO:0000313" key="2">
    <source>
        <dbReference type="Proteomes" id="UP001320148"/>
    </source>
</evidence>
<name>A0ABN6EZL5_9BACT</name>
<reference evidence="1 2" key="1">
    <citation type="submission" date="2021-02" db="EMBL/GenBank/DDBJ databases">
        <title>Complete genome of Desulfoluna sp. strain ASN36.</title>
        <authorList>
            <person name="Takahashi A."/>
            <person name="Kojima H."/>
            <person name="Fukui M."/>
        </authorList>
    </citation>
    <scope>NUCLEOTIDE SEQUENCE [LARGE SCALE GENOMIC DNA]</scope>
    <source>
        <strain evidence="1 2">ASN36</strain>
    </source>
</reference>
<proteinExistence type="predicted"/>
<protein>
    <submittedName>
        <fullName evidence="1">Uncharacterized protein</fullName>
    </submittedName>
</protein>
<dbReference type="EMBL" id="AP024488">
    <property type="protein sequence ID" value="BCS95051.1"/>
    <property type="molecule type" value="Genomic_DNA"/>
</dbReference>
<keyword evidence="2" id="KW-1185">Reference proteome</keyword>
<gene>
    <name evidence="1" type="ORF">DSLASN_06830</name>
</gene>
<sequence>MFSANACLRGNSSAHKTGLRVEGDEATFPDMSRVECIHIQDIRAAGAVVYLNALITRNWVHSPRPKGQNIEQETVTYMLCV</sequence>